<accession>A0A1G7SWK8</accession>
<organism evidence="7 8">
    <name type="scientific">Prevotella communis</name>
    <dbReference type="NCBI Taxonomy" id="2913614"/>
    <lineage>
        <taxon>Bacteria</taxon>
        <taxon>Pseudomonadati</taxon>
        <taxon>Bacteroidota</taxon>
        <taxon>Bacteroidia</taxon>
        <taxon>Bacteroidales</taxon>
        <taxon>Prevotellaceae</taxon>
        <taxon>Prevotella</taxon>
    </lineage>
</organism>
<evidence type="ECO:0000313" key="7">
    <source>
        <dbReference type="EMBL" id="SDG27466.1"/>
    </source>
</evidence>
<comment type="subcellular location">
    <subcellularLocation>
        <location evidence="1">Cell projection</location>
        <location evidence="1">Cilium</location>
    </subcellularLocation>
    <subcellularLocation>
        <location evidence="2">Cytoplasm</location>
    </subcellularLocation>
</comment>
<feature type="domain" description="HYDIN/VesB/CFA65-like Ig-like" evidence="6">
    <location>
        <begin position="242"/>
        <end position="338"/>
    </location>
</feature>
<dbReference type="InterPro" id="IPR011467">
    <property type="entry name" value="DUF1573"/>
</dbReference>
<protein>
    <recommendedName>
        <fullName evidence="6">HYDIN/VesB/CFA65-like Ig-like domain-containing protein</fullName>
    </recommendedName>
</protein>
<dbReference type="Proteomes" id="UP000198779">
    <property type="component" value="Unassembled WGS sequence"/>
</dbReference>
<proteinExistence type="predicted"/>
<dbReference type="PANTHER" id="PTHR37833:SF1">
    <property type="entry name" value="SIGNAL PEPTIDE PROTEIN"/>
    <property type="match status" value="1"/>
</dbReference>
<evidence type="ECO:0000256" key="4">
    <source>
        <dbReference type="ARBA" id="ARBA00023069"/>
    </source>
</evidence>
<evidence type="ECO:0000256" key="5">
    <source>
        <dbReference type="ARBA" id="ARBA00023273"/>
    </source>
</evidence>
<dbReference type="PANTHER" id="PTHR37833">
    <property type="entry name" value="LIPOPROTEIN-RELATED"/>
    <property type="match status" value="1"/>
</dbReference>
<reference evidence="8" key="1">
    <citation type="submission" date="2016-10" db="EMBL/GenBank/DDBJ databases">
        <authorList>
            <person name="Varghese N."/>
            <person name="Submissions S."/>
        </authorList>
    </citation>
    <scope>NUCLEOTIDE SEQUENCE [LARGE SCALE GENOMIC DNA]</scope>
    <source>
        <strain evidence="8">BP1-148</strain>
    </source>
</reference>
<keyword evidence="5" id="KW-0966">Cell projection</keyword>
<keyword evidence="4" id="KW-0969">Cilium</keyword>
<evidence type="ECO:0000256" key="1">
    <source>
        <dbReference type="ARBA" id="ARBA00004138"/>
    </source>
</evidence>
<dbReference type="AlphaFoldDB" id="A0A1G7SWK8"/>
<dbReference type="Pfam" id="PF07610">
    <property type="entry name" value="DUF1573"/>
    <property type="match status" value="1"/>
</dbReference>
<evidence type="ECO:0000256" key="2">
    <source>
        <dbReference type="ARBA" id="ARBA00004496"/>
    </source>
</evidence>
<name>A0A1G7SWK8_9BACT</name>
<evidence type="ECO:0000313" key="8">
    <source>
        <dbReference type="Proteomes" id="UP000198779"/>
    </source>
</evidence>
<dbReference type="EMBL" id="FNCQ01000002">
    <property type="protein sequence ID" value="SDG27466.1"/>
    <property type="molecule type" value="Genomic_DNA"/>
</dbReference>
<keyword evidence="3" id="KW-0963">Cytoplasm</keyword>
<dbReference type="Pfam" id="PF22544">
    <property type="entry name" value="HYDIN_VesB_CFA65-like_Ig"/>
    <property type="match status" value="1"/>
</dbReference>
<dbReference type="InterPro" id="IPR053879">
    <property type="entry name" value="HYDIN_VesB_CFA65-like_Ig"/>
</dbReference>
<gene>
    <name evidence="7" type="ORF">SAMN04487901_10231</name>
</gene>
<sequence>MASLIVSAQRVQVDKSTVNVGKTGFEVPVTATFELKNRSGRHLTVTSVKPDCGCTKVEYPKKSVGGGETFKISLTYDARMLGHFRKQAAVYVRGEKKPVWLTMEGVVLEDWKDYSRMYPYKFGNILADVDNAEFDDVNKGDHPEAVINIINNGTETVVPNMLHLPPYLTAFAMPEKLEPGKTGKLTLTLNSQHLNSFGLTQTTIYLAEQLSDKVSSETEFPVSVVLLPNATLFEGKNKQYAPRLEYSTDSIALGMVGKRNVKKGVITLANKGRVPLKISSLQMFTKGMKVTLDKSELQPGESTKLKVVIDRDQVLKARQRPRVLMITNDPDHSKVVIKVSVK</sequence>
<dbReference type="InterPro" id="IPR013783">
    <property type="entry name" value="Ig-like_fold"/>
</dbReference>
<evidence type="ECO:0000256" key="3">
    <source>
        <dbReference type="ARBA" id="ARBA00022490"/>
    </source>
</evidence>
<keyword evidence="8" id="KW-1185">Reference proteome</keyword>
<dbReference type="Gene3D" id="2.60.40.10">
    <property type="entry name" value="Immunoglobulins"/>
    <property type="match status" value="2"/>
</dbReference>
<evidence type="ECO:0000259" key="6">
    <source>
        <dbReference type="Pfam" id="PF22544"/>
    </source>
</evidence>
<dbReference type="STRING" id="645274.SAMN04487901_10231"/>